<dbReference type="RefSeq" id="WP_241570519.1">
    <property type="nucleotide sequence ID" value="NZ_JAKUML010000003.1"/>
</dbReference>
<dbReference type="PROSITE" id="PS00765">
    <property type="entry name" value="P_GLUCOSE_ISOMERASE_1"/>
    <property type="match status" value="1"/>
</dbReference>
<dbReference type="InterPro" id="IPR023096">
    <property type="entry name" value="G6P_Isomerase_C"/>
</dbReference>
<dbReference type="InterPro" id="IPR001672">
    <property type="entry name" value="G6P_Isomerase"/>
</dbReference>
<name>A0A9X1WYH7_9GAMM</name>
<dbReference type="SUPFAM" id="SSF53697">
    <property type="entry name" value="SIS domain"/>
    <property type="match status" value="1"/>
</dbReference>
<dbReference type="GO" id="GO:0006096">
    <property type="term" value="P:glycolytic process"/>
    <property type="evidence" value="ECO:0007669"/>
    <property type="project" value="UniProtKB-UniRule"/>
</dbReference>
<dbReference type="GO" id="GO:0097367">
    <property type="term" value="F:carbohydrate derivative binding"/>
    <property type="evidence" value="ECO:0007669"/>
    <property type="project" value="InterPro"/>
</dbReference>
<dbReference type="GO" id="GO:0048029">
    <property type="term" value="F:monosaccharide binding"/>
    <property type="evidence" value="ECO:0007669"/>
    <property type="project" value="TreeGrafter"/>
</dbReference>
<comment type="pathway">
    <text evidence="7">Carbohydrate biosynthesis; gluconeogenesis.</text>
</comment>
<dbReference type="GO" id="GO:0004347">
    <property type="term" value="F:glucose-6-phosphate isomerase activity"/>
    <property type="evidence" value="ECO:0007669"/>
    <property type="project" value="UniProtKB-UniRule"/>
</dbReference>
<evidence type="ECO:0000256" key="2">
    <source>
        <dbReference type="ARBA" id="ARBA00006604"/>
    </source>
</evidence>
<dbReference type="PROSITE" id="PS51463">
    <property type="entry name" value="P_GLUCOSE_ISOMERASE_3"/>
    <property type="match status" value="1"/>
</dbReference>
<accession>A0A9X1WYH7</accession>
<comment type="subcellular location">
    <subcellularLocation>
        <location evidence="7">Cytoplasm</location>
    </subcellularLocation>
</comment>
<dbReference type="EC" id="5.3.1.9" evidence="7"/>
<dbReference type="GO" id="GO:0006094">
    <property type="term" value="P:gluconeogenesis"/>
    <property type="evidence" value="ECO:0007669"/>
    <property type="project" value="UniProtKB-UniRule"/>
</dbReference>
<keyword evidence="7" id="KW-0963">Cytoplasm</keyword>
<evidence type="ECO:0000313" key="9">
    <source>
        <dbReference type="EMBL" id="MCJ8145820.1"/>
    </source>
</evidence>
<dbReference type="Gene3D" id="3.40.50.10490">
    <property type="entry name" value="Glucose-6-phosphate isomerase like protein, domain 1"/>
    <property type="match status" value="2"/>
</dbReference>
<dbReference type="PANTHER" id="PTHR11469">
    <property type="entry name" value="GLUCOSE-6-PHOSPHATE ISOMERASE"/>
    <property type="match status" value="1"/>
</dbReference>
<gene>
    <name evidence="7 9" type="primary">pgi</name>
    <name evidence="9" type="ORF">MKI79_02655</name>
</gene>
<evidence type="ECO:0000256" key="1">
    <source>
        <dbReference type="ARBA" id="ARBA00004926"/>
    </source>
</evidence>
<evidence type="ECO:0000256" key="4">
    <source>
        <dbReference type="ARBA" id="ARBA00023152"/>
    </source>
</evidence>
<dbReference type="Gene3D" id="1.10.1390.10">
    <property type="match status" value="1"/>
</dbReference>
<dbReference type="CDD" id="cd05015">
    <property type="entry name" value="SIS_PGI_1"/>
    <property type="match status" value="1"/>
</dbReference>
<dbReference type="Pfam" id="PF00342">
    <property type="entry name" value="PGI"/>
    <property type="match status" value="1"/>
</dbReference>
<comment type="similarity">
    <text evidence="2 7 8">Belongs to the GPI family.</text>
</comment>
<keyword evidence="5 7" id="KW-0413">Isomerase</keyword>
<dbReference type="HAMAP" id="MF_00473">
    <property type="entry name" value="G6P_isomerase"/>
    <property type="match status" value="1"/>
</dbReference>
<dbReference type="Proteomes" id="UP001139701">
    <property type="component" value="Unassembled WGS sequence"/>
</dbReference>
<evidence type="ECO:0000256" key="7">
    <source>
        <dbReference type="HAMAP-Rule" id="MF_00473"/>
    </source>
</evidence>
<evidence type="ECO:0000256" key="3">
    <source>
        <dbReference type="ARBA" id="ARBA00022432"/>
    </source>
</evidence>
<comment type="pathway">
    <text evidence="1 7 8">Carbohydrate degradation; glycolysis; D-glyceraldehyde 3-phosphate and glycerone phosphate from D-glucose: step 2/4.</text>
</comment>
<dbReference type="PRINTS" id="PR00662">
    <property type="entry name" value="G6PISOMERASE"/>
</dbReference>
<organism evidence="9 10">
    <name type="scientific">Acinetobacter sedimenti</name>
    <dbReference type="NCBI Taxonomy" id="2919922"/>
    <lineage>
        <taxon>Bacteria</taxon>
        <taxon>Pseudomonadati</taxon>
        <taxon>Pseudomonadota</taxon>
        <taxon>Gammaproteobacteria</taxon>
        <taxon>Moraxellales</taxon>
        <taxon>Moraxellaceae</taxon>
        <taxon>Acinetobacter</taxon>
    </lineage>
</organism>
<keyword evidence="4 7" id="KW-0324">Glycolysis</keyword>
<dbReference type="CDD" id="cd05016">
    <property type="entry name" value="SIS_PGI_2"/>
    <property type="match status" value="1"/>
</dbReference>
<dbReference type="GO" id="GO:0005829">
    <property type="term" value="C:cytosol"/>
    <property type="evidence" value="ECO:0007669"/>
    <property type="project" value="TreeGrafter"/>
</dbReference>
<evidence type="ECO:0000256" key="8">
    <source>
        <dbReference type="RuleBase" id="RU000612"/>
    </source>
</evidence>
<feature type="active site" evidence="7">
    <location>
        <position position="515"/>
    </location>
</feature>
<comment type="caution">
    <text evidence="9">The sequence shown here is derived from an EMBL/GenBank/DDBJ whole genome shotgun (WGS) entry which is preliminary data.</text>
</comment>
<dbReference type="PANTHER" id="PTHR11469:SF1">
    <property type="entry name" value="GLUCOSE-6-PHOSPHATE ISOMERASE"/>
    <property type="match status" value="1"/>
</dbReference>
<dbReference type="InterPro" id="IPR035482">
    <property type="entry name" value="SIS_PGI_2"/>
</dbReference>
<dbReference type="EMBL" id="JAKUML010000003">
    <property type="protein sequence ID" value="MCJ8145820.1"/>
    <property type="molecule type" value="Genomic_DNA"/>
</dbReference>
<feature type="active site" description="Proton donor" evidence="7">
    <location>
        <position position="357"/>
    </location>
</feature>
<evidence type="ECO:0000313" key="10">
    <source>
        <dbReference type="Proteomes" id="UP001139701"/>
    </source>
</evidence>
<dbReference type="InterPro" id="IPR018189">
    <property type="entry name" value="Phosphoglucose_isomerase_CS"/>
</dbReference>
<dbReference type="NCBIfam" id="NF001211">
    <property type="entry name" value="PRK00179.1"/>
    <property type="match status" value="1"/>
</dbReference>
<evidence type="ECO:0000256" key="6">
    <source>
        <dbReference type="ARBA" id="ARBA00029321"/>
    </source>
</evidence>
<dbReference type="PROSITE" id="PS00174">
    <property type="entry name" value="P_GLUCOSE_ISOMERASE_2"/>
    <property type="match status" value="1"/>
</dbReference>
<protein>
    <recommendedName>
        <fullName evidence="7">Glucose-6-phosphate isomerase</fullName>
        <shortName evidence="7">GPI</shortName>
        <ecNumber evidence="7">5.3.1.9</ecNumber>
    </recommendedName>
    <alternativeName>
        <fullName evidence="7">Phosphoglucose isomerase</fullName>
        <shortName evidence="7">PGI</shortName>
    </alternativeName>
    <alternativeName>
        <fullName evidence="7">Phosphohexose isomerase</fullName>
        <shortName evidence="7">PHI</shortName>
    </alternativeName>
</protein>
<keyword evidence="10" id="KW-1185">Reference proteome</keyword>
<dbReference type="AlphaFoldDB" id="A0A9X1WYH7"/>
<comment type="catalytic activity">
    <reaction evidence="6 7 8">
        <text>alpha-D-glucose 6-phosphate = beta-D-fructose 6-phosphate</text>
        <dbReference type="Rhea" id="RHEA:11816"/>
        <dbReference type="ChEBI" id="CHEBI:57634"/>
        <dbReference type="ChEBI" id="CHEBI:58225"/>
        <dbReference type="EC" id="5.3.1.9"/>
    </reaction>
</comment>
<proteinExistence type="inferred from homology"/>
<dbReference type="InterPro" id="IPR046348">
    <property type="entry name" value="SIS_dom_sf"/>
</dbReference>
<dbReference type="GO" id="GO:0051156">
    <property type="term" value="P:glucose 6-phosphate metabolic process"/>
    <property type="evidence" value="ECO:0007669"/>
    <property type="project" value="TreeGrafter"/>
</dbReference>
<dbReference type="InterPro" id="IPR035476">
    <property type="entry name" value="SIS_PGI_1"/>
</dbReference>
<evidence type="ECO:0000256" key="5">
    <source>
        <dbReference type="ARBA" id="ARBA00023235"/>
    </source>
</evidence>
<feature type="active site" evidence="7">
    <location>
        <position position="388"/>
    </location>
</feature>
<sequence length="547" mass="61652">MSTQAHHQLHTESKLLELALDFQSRHLNDLFAENGHRFEQLSVEHQGLFIDFSKQRLDQTVIASLVELANEKKLDEWIKRLFSTEAINHTEDRSAMHWALRMPKLNDPSDPNFDVNQKVHQQLDRMSEIVHQIRRGQFRGATGEKITDVVNIGVGGSDLGPLMVCHALEQFATIDQVRVHFASTMDGSQLSQIVRNLRPASTLFIISSKSFTTIDTLSNADTAKAWLSETLGMNPLVLQCHFIGVSSSTEKMTAWGIAEKLQLNLWEWVGGRYSLWSTIGLPIAISIGMENFKSLLEGAYEIDQHFQNAAWDKNLPVLLALIGIWNNNYLNIHTHAILPYDGRLEYLTSYLQQLEMESNGKSVNRAEQFVRGSTCPIIWGEVGPNAQHAFYQLLHQGTVTVSTDFMIAKQRYHESSGQLESEHKLAFQQQHQLSIANCLAQSRLLAFGSHAVAGGSDMPAYRQYSGNKPSTTIVMPSLSPYYLGALVALYEHKVFVQSVIWDINPFDQWGVEMGKIIAQDLMPILTKHDESHLVDQSTMGLIDLFLN</sequence>
<reference evidence="9" key="1">
    <citation type="submission" date="2022-02" db="EMBL/GenBank/DDBJ databases">
        <title>Acinetobacter A3.8 sp. nov., isolated from Sediment (Zhairuo Island).</title>
        <authorList>
            <person name="Zheng K."/>
        </authorList>
    </citation>
    <scope>NUCLEOTIDE SEQUENCE</scope>
    <source>
        <strain evidence="9">A3.8</strain>
    </source>
</reference>
<keyword evidence="3 7" id="KW-0312">Gluconeogenesis</keyword>
<comment type="function">
    <text evidence="7">Catalyzes the reversible isomerization of glucose-6-phosphate to fructose-6-phosphate.</text>
</comment>